<feature type="region of interest" description="Disordered" evidence="1">
    <location>
        <begin position="140"/>
        <end position="166"/>
    </location>
</feature>
<dbReference type="EMBL" id="CAVMBE010000025">
    <property type="protein sequence ID" value="CAK4012988.1"/>
    <property type="molecule type" value="Genomic_DNA"/>
</dbReference>
<feature type="chain" id="PRO_5042590591" description="DUF7707 domain-containing protein" evidence="2">
    <location>
        <begin position="20"/>
        <end position="200"/>
    </location>
</feature>
<dbReference type="AlphaFoldDB" id="A0AAI9EAV1"/>
<keyword evidence="2" id="KW-0732">Signal</keyword>
<dbReference type="InterPro" id="IPR056124">
    <property type="entry name" value="DUF7707"/>
</dbReference>
<evidence type="ECO:0000256" key="1">
    <source>
        <dbReference type="SAM" id="MobiDB-lite"/>
    </source>
</evidence>
<keyword evidence="5" id="KW-1185">Reference proteome</keyword>
<gene>
    <name evidence="4" type="ORF">LECACI_7A004493</name>
</gene>
<dbReference type="Proteomes" id="UP001296104">
    <property type="component" value="Unassembled WGS sequence"/>
</dbReference>
<protein>
    <recommendedName>
        <fullName evidence="3">DUF7707 domain-containing protein</fullName>
    </recommendedName>
</protein>
<dbReference type="PANTHER" id="PTHR38118">
    <property type="entry name" value="ANCHORED CELL WALL PROTEIN 11-RELATED"/>
    <property type="match status" value="1"/>
</dbReference>
<organism evidence="4 5">
    <name type="scientific">Lecanosticta acicola</name>
    <dbReference type="NCBI Taxonomy" id="111012"/>
    <lineage>
        <taxon>Eukaryota</taxon>
        <taxon>Fungi</taxon>
        <taxon>Dikarya</taxon>
        <taxon>Ascomycota</taxon>
        <taxon>Pezizomycotina</taxon>
        <taxon>Dothideomycetes</taxon>
        <taxon>Dothideomycetidae</taxon>
        <taxon>Mycosphaerellales</taxon>
        <taxon>Mycosphaerellaceae</taxon>
        <taxon>Lecanosticta</taxon>
    </lineage>
</organism>
<name>A0AAI9EAV1_9PEZI</name>
<sequence length="200" mass="19806">MFRSALLVAISALAAVTSAQNYSTSGALSVDDSQLSESLRQAWCRAQTNSCPQICGGQASPNTCDPTTLNYTCTCTNGNTPNISSYDQTIPSFVCAQWKTNCVANHPNDLDGQTGCLSVVCGDRNASSGIASTTSSASASATASSTSSGTSGATGSATKSASASGTSATSTGAAVALSVAQNYGTGIVATALLALFGLAL</sequence>
<evidence type="ECO:0000259" key="3">
    <source>
        <dbReference type="Pfam" id="PF24808"/>
    </source>
</evidence>
<comment type="caution">
    <text evidence="4">The sequence shown here is derived from an EMBL/GenBank/DDBJ whole genome shotgun (WGS) entry which is preliminary data.</text>
</comment>
<evidence type="ECO:0000313" key="4">
    <source>
        <dbReference type="EMBL" id="CAK4012988.1"/>
    </source>
</evidence>
<feature type="domain" description="DUF7707" evidence="3">
    <location>
        <begin position="29"/>
        <end position="125"/>
    </location>
</feature>
<feature type="signal peptide" evidence="2">
    <location>
        <begin position="1"/>
        <end position="19"/>
    </location>
</feature>
<accession>A0AAI9EAV1</accession>
<reference evidence="4" key="1">
    <citation type="submission" date="2023-11" db="EMBL/GenBank/DDBJ databases">
        <authorList>
            <person name="Alioto T."/>
            <person name="Alioto T."/>
            <person name="Gomez Garrido J."/>
        </authorList>
    </citation>
    <scope>NUCLEOTIDE SEQUENCE</scope>
</reference>
<evidence type="ECO:0000256" key="2">
    <source>
        <dbReference type="SAM" id="SignalP"/>
    </source>
</evidence>
<dbReference type="Pfam" id="PF24808">
    <property type="entry name" value="DUF7707"/>
    <property type="match status" value="1"/>
</dbReference>
<proteinExistence type="predicted"/>
<dbReference type="PANTHER" id="PTHR38118:SF2">
    <property type="entry name" value="CDP-ALCOHOL PHOSPHATIDYLTRANSFERASE PROTEIN"/>
    <property type="match status" value="1"/>
</dbReference>
<evidence type="ECO:0000313" key="5">
    <source>
        <dbReference type="Proteomes" id="UP001296104"/>
    </source>
</evidence>